<dbReference type="VEuPathDB" id="FungiDB:FVEG_01623"/>
<dbReference type="RefSeq" id="XP_018744596.1">
    <property type="nucleotide sequence ID" value="XM_018888627.1"/>
</dbReference>
<sequence>MSRKAQKAWSWVFRRGKEYEKTSEVKAIHSNDTSILPSKAPAASVEGQNPAQALVPNASVSSVEMAEDEADCRGLFTFVPKDRDEPGIVDIVAIHGLNGHYSKTYTDLLKHIRGVAFFGTLYGGSSSAGFSKVLASTLKAPTLGINTNTKVINDLKKNSQALYEISQSFVDRGKSLHISYPREANVAPRVQ</sequence>
<evidence type="ECO:0008006" key="3">
    <source>
        <dbReference type="Google" id="ProtNLM"/>
    </source>
</evidence>
<dbReference type="OrthoDB" id="5086500at2759"/>
<evidence type="ECO:0000313" key="2">
    <source>
        <dbReference type="Proteomes" id="UP000009096"/>
    </source>
</evidence>
<keyword evidence="2" id="KW-1185">Reference proteome</keyword>
<protein>
    <recommendedName>
        <fullName evidence="3">DUF676 domain-containing protein</fullName>
    </recommendedName>
</protein>
<dbReference type="AlphaFoldDB" id="W7LSE8"/>
<dbReference type="GeneID" id="30059900"/>
<dbReference type="Proteomes" id="UP000009096">
    <property type="component" value="Chromosome 6"/>
</dbReference>
<name>W7LSE8_GIBM7</name>
<dbReference type="EMBL" id="CM000583">
    <property type="protein sequence ID" value="EWG38405.1"/>
    <property type="molecule type" value="Genomic_DNA"/>
</dbReference>
<proteinExistence type="predicted"/>
<dbReference type="KEGG" id="fvr:FVEG_01623"/>
<accession>W7LSE8</accession>
<dbReference type="EMBL" id="DS022243">
    <property type="protein sequence ID" value="EWG38405.1"/>
    <property type="molecule type" value="Genomic_DNA"/>
</dbReference>
<organism evidence="1 2">
    <name type="scientific">Gibberella moniliformis (strain M3125 / FGSC 7600)</name>
    <name type="common">Maize ear and stalk rot fungus</name>
    <name type="synonym">Fusarium verticillioides</name>
    <dbReference type="NCBI Taxonomy" id="334819"/>
    <lineage>
        <taxon>Eukaryota</taxon>
        <taxon>Fungi</taxon>
        <taxon>Dikarya</taxon>
        <taxon>Ascomycota</taxon>
        <taxon>Pezizomycotina</taxon>
        <taxon>Sordariomycetes</taxon>
        <taxon>Hypocreomycetidae</taxon>
        <taxon>Hypocreales</taxon>
        <taxon>Nectriaceae</taxon>
        <taxon>Fusarium</taxon>
        <taxon>Fusarium fujikuroi species complex</taxon>
    </lineage>
</organism>
<gene>
    <name evidence="1" type="ORF">FVEG_01623</name>
</gene>
<reference evidence="1 2" key="1">
    <citation type="journal article" date="2010" name="Nature">
        <title>Comparative genomics reveals mobile pathogenicity chromosomes in Fusarium.</title>
        <authorList>
            <person name="Ma L.J."/>
            <person name="van der Does H.C."/>
            <person name="Borkovich K.A."/>
            <person name="Coleman J.J."/>
            <person name="Daboussi M.J."/>
            <person name="Di Pietro A."/>
            <person name="Dufresne M."/>
            <person name="Freitag M."/>
            <person name="Grabherr M."/>
            <person name="Henrissat B."/>
            <person name="Houterman P.M."/>
            <person name="Kang S."/>
            <person name="Shim W.B."/>
            <person name="Woloshuk C."/>
            <person name="Xie X."/>
            <person name="Xu J.R."/>
            <person name="Antoniw J."/>
            <person name="Baker S.E."/>
            <person name="Bluhm B.H."/>
            <person name="Breakspear A."/>
            <person name="Brown D.W."/>
            <person name="Butchko R.A."/>
            <person name="Chapman S."/>
            <person name="Coulson R."/>
            <person name="Coutinho P.M."/>
            <person name="Danchin E.G."/>
            <person name="Diener A."/>
            <person name="Gale L.R."/>
            <person name="Gardiner D.M."/>
            <person name="Goff S."/>
            <person name="Hammond-Kosack K.E."/>
            <person name="Hilburn K."/>
            <person name="Hua-Van A."/>
            <person name="Jonkers W."/>
            <person name="Kazan K."/>
            <person name="Kodira C.D."/>
            <person name="Koehrsen M."/>
            <person name="Kumar L."/>
            <person name="Lee Y.H."/>
            <person name="Li L."/>
            <person name="Manners J.M."/>
            <person name="Miranda-Saavedra D."/>
            <person name="Mukherjee M."/>
            <person name="Park G."/>
            <person name="Park J."/>
            <person name="Park S.Y."/>
            <person name="Proctor R.H."/>
            <person name="Regev A."/>
            <person name="Ruiz-Roldan M.C."/>
            <person name="Sain D."/>
            <person name="Sakthikumar S."/>
            <person name="Sykes S."/>
            <person name="Schwartz D.C."/>
            <person name="Turgeon B.G."/>
            <person name="Wapinski I."/>
            <person name="Yoder O."/>
            <person name="Young S."/>
            <person name="Zeng Q."/>
            <person name="Zhou S."/>
            <person name="Galagan J."/>
            <person name="Cuomo C.A."/>
            <person name="Kistler H.C."/>
            <person name="Rep M."/>
        </authorList>
    </citation>
    <scope>NUCLEOTIDE SEQUENCE [LARGE SCALE GENOMIC DNA]</scope>
    <source>
        <strain evidence="2">M3125 / FGSC 7600</strain>
    </source>
</reference>
<evidence type="ECO:0000313" key="1">
    <source>
        <dbReference type="EMBL" id="EWG38405.1"/>
    </source>
</evidence>